<organism evidence="1 2">
    <name type="scientific">Bifidobacterium breve MCC 1128</name>
    <dbReference type="NCBI Taxonomy" id="1365965"/>
    <lineage>
        <taxon>Bacteria</taxon>
        <taxon>Bacillati</taxon>
        <taxon>Actinomycetota</taxon>
        <taxon>Actinomycetes</taxon>
        <taxon>Bifidobacteriales</taxon>
        <taxon>Bifidobacteriaceae</taxon>
        <taxon>Bifidobacterium</taxon>
    </lineage>
</organism>
<evidence type="ECO:0000313" key="2">
    <source>
        <dbReference type="Proteomes" id="UP000037193"/>
    </source>
</evidence>
<gene>
    <name evidence="1" type="ORF">BBM1128_03795</name>
</gene>
<sequence>MNIQNLITTAHVYIERISEFSQIRSLFNTFREIELLIDETLKSFSTKKTIRFH</sequence>
<accession>A0A0L7B3M5</accession>
<name>A0A0L7B3M5_BIFBR</name>
<reference evidence="1 2" key="1">
    <citation type="journal article" date="2015" name="Int J Genomics">
        <title>Comparative Genomics Revealed Genetic Diversity and Species/Strain-Level Differences in Carbohydrate Metabolism of Three Probiotic Bifidobacterial Species.</title>
        <authorList>
            <person name="Odamaki T."/>
            <person name="Horigome A."/>
            <person name="Sugahara H."/>
            <person name="Hashikura N."/>
            <person name="Minami J."/>
            <person name="Xiao J.Z."/>
            <person name="Abe F."/>
        </authorList>
    </citation>
    <scope>NUCLEOTIDE SEQUENCE [LARGE SCALE GENOMIC DNA]</scope>
    <source>
        <strain evidence="1 2">MCC 1128</strain>
    </source>
</reference>
<dbReference type="AlphaFoldDB" id="A0A0L7B3M5"/>
<comment type="caution">
    <text evidence="1">The sequence shown here is derived from an EMBL/GenBank/DDBJ whole genome shotgun (WGS) entry which is preliminary data.</text>
</comment>
<dbReference type="Proteomes" id="UP000037193">
    <property type="component" value="Unassembled WGS sequence"/>
</dbReference>
<protein>
    <submittedName>
        <fullName evidence="1">Uncharacterized protein</fullName>
    </submittedName>
</protein>
<evidence type="ECO:0000313" key="1">
    <source>
        <dbReference type="EMBL" id="KOA42100.1"/>
    </source>
</evidence>
<proteinExistence type="predicted"/>
<dbReference type="EMBL" id="AVQD01000006">
    <property type="protein sequence ID" value="KOA42100.1"/>
    <property type="molecule type" value="Genomic_DNA"/>
</dbReference>